<dbReference type="PANTHER" id="PTHR43415:SF3">
    <property type="entry name" value="GNAT-FAMILY ACETYLTRANSFERASE"/>
    <property type="match status" value="1"/>
</dbReference>
<dbReference type="Pfam" id="PF13302">
    <property type="entry name" value="Acetyltransf_3"/>
    <property type="match status" value="1"/>
</dbReference>
<dbReference type="PROSITE" id="PS51186">
    <property type="entry name" value="GNAT"/>
    <property type="match status" value="1"/>
</dbReference>
<dbReference type="RefSeq" id="WP_203657657.1">
    <property type="nucleotide sequence ID" value="NZ_BAAAZM010000001.1"/>
</dbReference>
<evidence type="ECO:0000313" key="3">
    <source>
        <dbReference type="EMBL" id="GID11651.1"/>
    </source>
</evidence>
<dbReference type="InterPro" id="IPR016181">
    <property type="entry name" value="Acyl_CoA_acyltransferase"/>
</dbReference>
<dbReference type="Proteomes" id="UP000612808">
    <property type="component" value="Unassembled WGS sequence"/>
</dbReference>
<name>A0A8J3IX64_9ACTN</name>
<evidence type="ECO:0000313" key="4">
    <source>
        <dbReference type="Proteomes" id="UP000612808"/>
    </source>
</evidence>
<sequence>MTVTLSEKPTLVGTRALLRPVGIDDVEPLLAAMSDPETQRLTGSHPRPYDVDPETQRRAVEEWYRTRHEHADRLDLAIVDRDSGRCAGEVVLNELSVPDRSCNLRIMIGPEWTGRGLGTEAISLLLAHAFDTVGLHRISLGVYAFNPRAQRVYEKVGFRLEGTLRDALHWDGTYVDELVMAVLATDPRP</sequence>
<evidence type="ECO:0000259" key="2">
    <source>
        <dbReference type="PROSITE" id="PS51186"/>
    </source>
</evidence>
<dbReference type="AlphaFoldDB" id="A0A8J3IX64"/>
<comment type="caution">
    <text evidence="3">The sequence shown here is derived from an EMBL/GenBank/DDBJ whole genome shotgun (WGS) entry which is preliminary data.</text>
</comment>
<dbReference type="Gene3D" id="3.40.630.30">
    <property type="match status" value="1"/>
</dbReference>
<feature type="domain" description="N-acetyltransferase" evidence="2">
    <location>
        <begin position="36"/>
        <end position="185"/>
    </location>
</feature>
<gene>
    <name evidence="3" type="ORF">Aru02nite_25400</name>
</gene>
<evidence type="ECO:0000256" key="1">
    <source>
        <dbReference type="SAM" id="MobiDB-lite"/>
    </source>
</evidence>
<protein>
    <submittedName>
        <fullName evidence="3">Acetyltransferase</fullName>
    </submittedName>
</protein>
<organism evidence="3 4">
    <name type="scientific">Actinocatenispora rupis</name>
    <dbReference type="NCBI Taxonomy" id="519421"/>
    <lineage>
        <taxon>Bacteria</taxon>
        <taxon>Bacillati</taxon>
        <taxon>Actinomycetota</taxon>
        <taxon>Actinomycetes</taxon>
        <taxon>Micromonosporales</taxon>
        <taxon>Micromonosporaceae</taxon>
        <taxon>Actinocatenispora</taxon>
    </lineage>
</organism>
<dbReference type="InterPro" id="IPR000182">
    <property type="entry name" value="GNAT_dom"/>
</dbReference>
<proteinExistence type="predicted"/>
<dbReference type="SUPFAM" id="SSF55729">
    <property type="entry name" value="Acyl-CoA N-acyltransferases (Nat)"/>
    <property type="match status" value="1"/>
</dbReference>
<dbReference type="GO" id="GO:0016747">
    <property type="term" value="F:acyltransferase activity, transferring groups other than amino-acyl groups"/>
    <property type="evidence" value="ECO:0007669"/>
    <property type="project" value="InterPro"/>
</dbReference>
<keyword evidence="4" id="KW-1185">Reference proteome</keyword>
<feature type="region of interest" description="Disordered" evidence="1">
    <location>
        <begin position="35"/>
        <end position="54"/>
    </location>
</feature>
<accession>A0A8J3IX64</accession>
<dbReference type="EMBL" id="BOMB01000013">
    <property type="protein sequence ID" value="GID11651.1"/>
    <property type="molecule type" value="Genomic_DNA"/>
</dbReference>
<reference evidence="3" key="1">
    <citation type="submission" date="2021-01" db="EMBL/GenBank/DDBJ databases">
        <title>Whole genome shotgun sequence of Actinocatenispora rupis NBRC 107355.</title>
        <authorList>
            <person name="Komaki H."/>
            <person name="Tamura T."/>
        </authorList>
    </citation>
    <scope>NUCLEOTIDE SEQUENCE</scope>
    <source>
        <strain evidence="3">NBRC 107355</strain>
    </source>
</reference>
<dbReference type="PANTHER" id="PTHR43415">
    <property type="entry name" value="SPERMIDINE N(1)-ACETYLTRANSFERASE"/>
    <property type="match status" value="1"/>
</dbReference>